<organism evidence="4 5">
    <name type="scientific">Eutrema salsugineum</name>
    <name type="common">Saltwater cress</name>
    <name type="synonym">Sisymbrium salsugineum</name>
    <dbReference type="NCBI Taxonomy" id="72664"/>
    <lineage>
        <taxon>Eukaryota</taxon>
        <taxon>Viridiplantae</taxon>
        <taxon>Streptophyta</taxon>
        <taxon>Embryophyta</taxon>
        <taxon>Tracheophyta</taxon>
        <taxon>Spermatophyta</taxon>
        <taxon>Magnoliopsida</taxon>
        <taxon>eudicotyledons</taxon>
        <taxon>Gunneridae</taxon>
        <taxon>Pentapetalae</taxon>
        <taxon>rosids</taxon>
        <taxon>malvids</taxon>
        <taxon>Brassicales</taxon>
        <taxon>Brassicaceae</taxon>
        <taxon>Eutremeae</taxon>
        <taxon>Eutrema</taxon>
    </lineage>
</organism>
<name>V4KZW7_EUTSA</name>
<dbReference type="Proteomes" id="UP000030689">
    <property type="component" value="Unassembled WGS sequence"/>
</dbReference>
<dbReference type="AlphaFoldDB" id="V4KZW7"/>
<reference evidence="4 5" key="1">
    <citation type="journal article" date="2013" name="Front. Plant Sci.">
        <title>The Reference Genome of the Halophytic Plant Eutrema salsugineum.</title>
        <authorList>
            <person name="Yang R."/>
            <person name="Jarvis D.E."/>
            <person name="Chen H."/>
            <person name="Beilstein M.A."/>
            <person name="Grimwood J."/>
            <person name="Jenkins J."/>
            <person name="Shu S."/>
            <person name="Prochnik S."/>
            <person name="Xin M."/>
            <person name="Ma C."/>
            <person name="Schmutz J."/>
            <person name="Wing R.A."/>
            <person name="Mitchell-Olds T."/>
            <person name="Schumaker K.S."/>
            <person name="Wang X."/>
        </authorList>
    </citation>
    <scope>NUCLEOTIDE SEQUENCE [LARGE SCALE GENOMIC DNA]</scope>
</reference>
<feature type="domain" description="Zinc knuckle CX2CX4HX4C" evidence="3">
    <location>
        <begin position="119"/>
        <end position="167"/>
    </location>
</feature>
<dbReference type="InterPro" id="IPR025558">
    <property type="entry name" value="DUF4283"/>
</dbReference>
<evidence type="ECO:0000256" key="1">
    <source>
        <dbReference type="SAM" id="MobiDB-lite"/>
    </source>
</evidence>
<feature type="region of interest" description="Disordered" evidence="1">
    <location>
        <begin position="220"/>
        <end position="288"/>
    </location>
</feature>
<proteinExistence type="predicted"/>
<dbReference type="InterPro" id="IPR040256">
    <property type="entry name" value="At4g02000-like"/>
</dbReference>
<dbReference type="InterPro" id="IPR025836">
    <property type="entry name" value="Zn_knuckle_CX2CX4HX4C"/>
</dbReference>
<feature type="domain" description="DUF4283" evidence="2">
    <location>
        <begin position="1"/>
        <end position="59"/>
    </location>
</feature>
<sequence length="288" mass="33453">MRDTLPRAWHLHDRVHVQLNDDGTIQFFFRSKHQLLSGIDRGPWSFKDWMVVMDPWTRRLYPNFLRTISFWFQVFSLSSEYRNQAVVEKIVRQMGQLEGLIIIEPTHDTPAEVWVRLKFDAYEPLSFVRYVQLEEVGPPVLLRFQYERLKKLCITCGRLTHEDLVCPWANQMNPILLPNSVEEQHQIDEQPHIEQKQVEQNQDLIEYDAPLEEVHAEEYMQDVQPSSTRFGQPGAVVEAGGSSGHNAGYKRKVKDTLQDESSPSHRQRILENNANEGSVVAVKPPQAP</sequence>
<gene>
    <name evidence="4" type="ORF">EUTSA_v10014281mg</name>
</gene>
<keyword evidence="5" id="KW-1185">Reference proteome</keyword>
<evidence type="ECO:0000313" key="5">
    <source>
        <dbReference type="Proteomes" id="UP000030689"/>
    </source>
</evidence>
<dbReference type="KEGG" id="eus:EUTSA_v10014281mg"/>
<evidence type="ECO:0008006" key="6">
    <source>
        <dbReference type="Google" id="ProtNLM"/>
    </source>
</evidence>
<dbReference type="Gramene" id="ESQ43525">
    <property type="protein sequence ID" value="ESQ43525"/>
    <property type="gene ID" value="EUTSA_v10014281mg"/>
</dbReference>
<evidence type="ECO:0000259" key="3">
    <source>
        <dbReference type="Pfam" id="PF14392"/>
    </source>
</evidence>
<dbReference type="PANTHER" id="PTHR31286">
    <property type="entry name" value="GLYCINE-RICH CELL WALL STRUCTURAL PROTEIN 1.8-LIKE"/>
    <property type="match status" value="1"/>
</dbReference>
<accession>V4KZW7</accession>
<dbReference type="EMBL" id="KI517464">
    <property type="protein sequence ID" value="ESQ43525.1"/>
    <property type="molecule type" value="Genomic_DNA"/>
</dbReference>
<dbReference type="Pfam" id="PF14111">
    <property type="entry name" value="DUF4283"/>
    <property type="match status" value="1"/>
</dbReference>
<protein>
    <recommendedName>
        <fullName evidence="6">DUF4283 domain-containing protein</fullName>
    </recommendedName>
</protein>
<evidence type="ECO:0000259" key="2">
    <source>
        <dbReference type="Pfam" id="PF14111"/>
    </source>
</evidence>
<dbReference type="PANTHER" id="PTHR31286:SF178">
    <property type="entry name" value="DUF4283 DOMAIN-CONTAINING PROTEIN"/>
    <property type="match status" value="1"/>
</dbReference>
<evidence type="ECO:0000313" key="4">
    <source>
        <dbReference type="EMBL" id="ESQ43525.1"/>
    </source>
</evidence>
<dbReference type="Pfam" id="PF14392">
    <property type="entry name" value="zf-CCHC_4"/>
    <property type="match status" value="1"/>
</dbReference>